<protein>
    <submittedName>
        <fullName evidence="7">SWIM zinc finger family protein</fullName>
    </submittedName>
</protein>
<keyword evidence="1" id="KW-0479">Metal-binding</keyword>
<dbReference type="PROSITE" id="PS50966">
    <property type="entry name" value="ZF_SWIM"/>
    <property type="match status" value="1"/>
</dbReference>
<evidence type="ECO:0000256" key="4">
    <source>
        <dbReference type="PROSITE-ProRule" id="PRU00325"/>
    </source>
</evidence>
<name>Q2QT94_ORYSJ</name>
<organism evidence="7">
    <name type="scientific">Oryza sativa subsp. japonica</name>
    <name type="common">Rice</name>
    <dbReference type="NCBI Taxonomy" id="39947"/>
    <lineage>
        <taxon>Eukaryota</taxon>
        <taxon>Viridiplantae</taxon>
        <taxon>Streptophyta</taxon>
        <taxon>Embryophyta</taxon>
        <taxon>Tracheophyta</taxon>
        <taxon>Spermatophyta</taxon>
        <taxon>Magnoliopsida</taxon>
        <taxon>Liliopsida</taxon>
        <taxon>Poales</taxon>
        <taxon>Poaceae</taxon>
        <taxon>BOP clade</taxon>
        <taxon>Oryzoideae</taxon>
        <taxon>Oryzeae</taxon>
        <taxon>Oryzinae</taxon>
        <taxon>Oryza</taxon>
        <taxon>Oryza sativa</taxon>
    </lineage>
</organism>
<reference evidence="7" key="1">
    <citation type="journal article" date="2005" name="BMC Biol.">
        <title>The sequence of rice chromosomes 11 and 12, rich in disease resistance genes and recent gene duplications.</title>
        <authorList>
            <consortium name="The rice chromosomes 11 and 12 sequencing consortia"/>
        </authorList>
    </citation>
    <scope>NUCLEOTIDE SEQUENCE [LARGE SCALE GENOMIC DNA]</scope>
</reference>
<feature type="compositionally biased region" description="Acidic residues" evidence="5">
    <location>
        <begin position="15"/>
        <end position="31"/>
    </location>
</feature>
<proteinExistence type="predicted"/>
<reference evidence="7" key="3">
    <citation type="submission" date="2006-01" db="EMBL/GenBank/DDBJ databases">
        <authorList>
            <person name="Buell R."/>
        </authorList>
    </citation>
    <scope>NUCLEOTIDE SEQUENCE</scope>
</reference>
<reference evidence="7" key="2">
    <citation type="submission" date="2005-04" db="EMBL/GenBank/DDBJ databases">
        <authorList>
            <person name="Buell C.R."/>
            <person name="Wing R.A."/>
            <person name="McCombie W.A."/>
            <person name="Ouyang S."/>
        </authorList>
    </citation>
    <scope>NUCLEOTIDE SEQUENCE</scope>
</reference>
<keyword evidence="2 4" id="KW-0863">Zinc-finger</keyword>
<dbReference type="AlphaFoldDB" id="Q2QT94"/>
<evidence type="ECO:0000256" key="5">
    <source>
        <dbReference type="SAM" id="MobiDB-lite"/>
    </source>
</evidence>
<gene>
    <name evidence="7" type="ordered locus">LOC_Os12g20420</name>
</gene>
<accession>Q2QT94</accession>
<evidence type="ECO:0000313" key="7">
    <source>
        <dbReference type="EMBL" id="ABA97513.2"/>
    </source>
</evidence>
<evidence type="ECO:0000256" key="2">
    <source>
        <dbReference type="ARBA" id="ARBA00022771"/>
    </source>
</evidence>
<evidence type="ECO:0000256" key="3">
    <source>
        <dbReference type="ARBA" id="ARBA00022833"/>
    </source>
</evidence>
<sequence length="485" mass="56191">MGMADEGERISTIVDEMEREDLDNEQAEDDASSDKEGDVMSTDWTNEDFSGLAISEGHHVPWEYKDNEVIKGATYAHKEDMKEAVKYWAVSLMREGVKSTNYVYEVRGQLLTAIGVDGNNQLLPMAFAFIESENTESWYWFLDRVQRKVVCMRPNVCLILDRHAGMLRAIDYLQNGWDEKGIPAKWPDVQSRCCMRHMGANFYKQFKNKHLMDPFKRLCAQNQEKKFNELWNKLDELTTKQTDEQSRRLQAEAEVYNLVMRGVRGLPLVGIVEFILHGAQAYFRDRYKKIDPSMVDNKIIFGSVVTKYMEDKIAKAQRHRVVAQGTKVHRRGIMRKHAVQECVLKSDGGCSCTYMKPKLRHLPCSHILAVAGDCERMEAPFLEPSLMVQTRGMRFFQCANLDQEEVRKCQFVQWIDTVRVTSIGQTITQPETTTQFIQAWMEYEHQGNPGRCAFTLWIDNVNPTYDGQKITESETLVEYQREKEH</sequence>
<dbReference type="EMBL" id="DP000011">
    <property type="protein sequence ID" value="ABA97513.2"/>
    <property type="molecule type" value="Genomic_DNA"/>
</dbReference>
<dbReference type="Pfam" id="PF10551">
    <property type="entry name" value="MULE"/>
    <property type="match status" value="1"/>
</dbReference>
<dbReference type="GO" id="GO:0008270">
    <property type="term" value="F:zinc ion binding"/>
    <property type="evidence" value="ECO:0007669"/>
    <property type="project" value="UniProtKB-KW"/>
</dbReference>
<keyword evidence="3" id="KW-0862">Zinc</keyword>
<dbReference type="InterPro" id="IPR006564">
    <property type="entry name" value="Znf_PMZ"/>
</dbReference>
<dbReference type="SMART" id="SM00575">
    <property type="entry name" value="ZnF_PMZ"/>
    <property type="match status" value="1"/>
</dbReference>
<dbReference type="PANTHER" id="PTHR31973">
    <property type="entry name" value="POLYPROTEIN, PUTATIVE-RELATED"/>
    <property type="match status" value="1"/>
</dbReference>
<evidence type="ECO:0000259" key="6">
    <source>
        <dbReference type="PROSITE" id="PS50966"/>
    </source>
</evidence>
<dbReference type="PANTHER" id="PTHR31973:SF195">
    <property type="entry name" value="MUDR FAMILY TRANSPOSASE"/>
    <property type="match status" value="1"/>
</dbReference>
<dbReference type="InterPro" id="IPR007527">
    <property type="entry name" value="Znf_SWIM"/>
</dbReference>
<feature type="region of interest" description="Disordered" evidence="5">
    <location>
        <begin position="1"/>
        <end position="42"/>
    </location>
</feature>
<evidence type="ECO:0000256" key="1">
    <source>
        <dbReference type="ARBA" id="ARBA00022723"/>
    </source>
</evidence>
<feature type="domain" description="SWIM-type" evidence="6">
    <location>
        <begin position="340"/>
        <end position="375"/>
    </location>
</feature>
<dbReference type="InterPro" id="IPR018289">
    <property type="entry name" value="MULE_transposase_dom"/>
</dbReference>